<dbReference type="SUPFAM" id="SSF47090">
    <property type="entry name" value="PGBD-like"/>
    <property type="match status" value="2"/>
</dbReference>
<comment type="caution">
    <text evidence="7">The sequence shown here is derived from an EMBL/GenBank/DDBJ whole genome shotgun (WGS) entry which is preliminary data.</text>
</comment>
<keyword evidence="5" id="KW-1133">Transmembrane helix</keyword>
<organism evidence="7 8">
    <name type="scientific">Lutispora saccharofermentans</name>
    <dbReference type="NCBI Taxonomy" id="3024236"/>
    <lineage>
        <taxon>Bacteria</taxon>
        <taxon>Bacillati</taxon>
        <taxon>Bacillota</taxon>
        <taxon>Clostridia</taxon>
        <taxon>Lutisporales</taxon>
        <taxon>Lutisporaceae</taxon>
        <taxon>Lutispora</taxon>
    </lineage>
</organism>
<feature type="domain" description="NlpC/P60" evidence="6">
    <location>
        <begin position="210"/>
        <end position="330"/>
    </location>
</feature>
<feature type="transmembrane region" description="Helical" evidence="5">
    <location>
        <begin position="35"/>
        <end position="52"/>
    </location>
</feature>
<evidence type="ECO:0000256" key="5">
    <source>
        <dbReference type="SAM" id="Phobius"/>
    </source>
</evidence>
<dbReference type="PANTHER" id="PTHR47053">
    <property type="entry name" value="MUREIN DD-ENDOPEPTIDASE MEPH-RELATED"/>
    <property type="match status" value="1"/>
</dbReference>
<dbReference type="InterPro" id="IPR038765">
    <property type="entry name" value="Papain-like_cys_pep_sf"/>
</dbReference>
<dbReference type="Pfam" id="PF01471">
    <property type="entry name" value="PG_binding_1"/>
    <property type="match status" value="2"/>
</dbReference>
<evidence type="ECO:0000256" key="1">
    <source>
        <dbReference type="ARBA" id="ARBA00007074"/>
    </source>
</evidence>
<dbReference type="InterPro" id="IPR002477">
    <property type="entry name" value="Peptidoglycan-bd-like"/>
</dbReference>
<dbReference type="RefSeq" id="WP_255229413.1">
    <property type="nucleotide sequence ID" value="NZ_JAJEKE010000035.1"/>
</dbReference>
<dbReference type="Gene3D" id="3.90.1720.10">
    <property type="entry name" value="endopeptidase domain like (from Nostoc punctiforme)"/>
    <property type="match status" value="1"/>
</dbReference>
<evidence type="ECO:0000256" key="2">
    <source>
        <dbReference type="ARBA" id="ARBA00022670"/>
    </source>
</evidence>
<evidence type="ECO:0000313" key="7">
    <source>
        <dbReference type="EMBL" id="MCQ1531838.1"/>
    </source>
</evidence>
<dbReference type="InterPro" id="IPR051202">
    <property type="entry name" value="Peptidase_C40"/>
</dbReference>
<dbReference type="Gene3D" id="1.10.101.10">
    <property type="entry name" value="PGBD-like superfamily/PGBD"/>
    <property type="match status" value="2"/>
</dbReference>
<dbReference type="SUPFAM" id="SSF54001">
    <property type="entry name" value="Cysteine proteinases"/>
    <property type="match status" value="1"/>
</dbReference>
<accession>A0ABT1NKR2</accession>
<evidence type="ECO:0000256" key="3">
    <source>
        <dbReference type="ARBA" id="ARBA00022801"/>
    </source>
</evidence>
<keyword evidence="5" id="KW-0472">Membrane</keyword>
<dbReference type="EMBL" id="JAJEKE010000035">
    <property type="protein sequence ID" value="MCQ1531838.1"/>
    <property type="molecule type" value="Genomic_DNA"/>
</dbReference>
<dbReference type="Pfam" id="PF00877">
    <property type="entry name" value="NLPC_P60"/>
    <property type="match status" value="1"/>
</dbReference>
<feature type="transmembrane region" description="Helical" evidence="5">
    <location>
        <begin position="6"/>
        <end position="23"/>
    </location>
</feature>
<gene>
    <name evidence="7" type="ORF">LJD61_20180</name>
</gene>
<proteinExistence type="inferred from homology"/>
<evidence type="ECO:0000256" key="4">
    <source>
        <dbReference type="ARBA" id="ARBA00022807"/>
    </source>
</evidence>
<dbReference type="PROSITE" id="PS51935">
    <property type="entry name" value="NLPC_P60"/>
    <property type="match status" value="1"/>
</dbReference>
<evidence type="ECO:0000313" key="8">
    <source>
        <dbReference type="Proteomes" id="UP001651880"/>
    </source>
</evidence>
<keyword evidence="4" id="KW-0788">Thiol protease</keyword>
<comment type="similarity">
    <text evidence="1">Belongs to the peptidase C40 family.</text>
</comment>
<keyword evidence="3" id="KW-0378">Hydrolase</keyword>
<reference evidence="7 8" key="1">
    <citation type="submission" date="2021-10" db="EMBL/GenBank/DDBJ databases">
        <title>Lutispora strain m25 sp. nov., a thermophilic, non-spore-forming bacterium isolated from a lab-scale methanogenic bioreactor digesting anaerobic sludge.</title>
        <authorList>
            <person name="El Houari A."/>
            <person name="Mcdonald J."/>
        </authorList>
    </citation>
    <scope>NUCLEOTIDE SEQUENCE [LARGE SCALE GENOMIC DNA]</scope>
    <source>
        <strain evidence="8">m25</strain>
    </source>
</reference>
<keyword evidence="2" id="KW-0645">Protease</keyword>
<dbReference type="InterPro" id="IPR036365">
    <property type="entry name" value="PGBD-like_sf"/>
</dbReference>
<dbReference type="PANTHER" id="PTHR47053:SF1">
    <property type="entry name" value="MUREIN DD-ENDOPEPTIDASE MEPH-RELATED"/>
    <property type="match status" value="1"/>
</dbReference>
<feature type="non-terminal residue" evidence="7">
    <location>
        <position position="1"/>
    </location>
</feature>
<dbReference type="Proteomes" id="UP001651880">
    <property type="component" value="Unassembled WGS sequence"/>
</dbReference>
<protein>
    <submittedName>
        <fullName evidence="7">Peptidoglycan-binding protein</fullName>
    </submittedName>
</protein>
<keyword evidence="5" id="KW-0812">Transmembrane</keyword>
<name>A0ABT1NKR2_9FIRM</name>
<keyword evidence="8" id="KW-1185">Reference proteome</keyword>
<dbReference type="InterPro" id="IPR036366">
    <property type="entry name" value="PGBDSf"/>
</dbReference>
<sequence>LYEKYLLLFGTWFIIITNVLQFPTLVKGGAFLRKLVLLTALFVICFSAKTYADLGDMTLKRGMTHKDITTLQKNLDFLGYFKNDEYTTYYGDKTEAAVKKFQEEVGLKVDGIAGKQTIDYMKAKTRQIEVVKEKEAAEKKLAESIQQDLKTAGLYNGEITSVMDEATKEAIKAFQEKEGLDVSGEADNATIAKLNELFPKKVEEKSDKTAVSSRAFVDFTRKYLGTPYVYGASSGKAFDCSGFTTYVMKNYGIKLERTASQQFKKGTPIDKKDLEPGDLVFFSNRGKTIGHVGIYIGDHKFIHASSSQKKIVISDLRTYTGKYQGARRYIELKDEEEVEGGKKE</sequence>
<evidence type="ECO:0000259" key="6">
    <source>
        <dbReference type="PROSITE" id="PS51935"/>
    </source>
</evidence>
<dbReference type="InterPro" id="IPR000064">
    <property type="entry name" value="NLP_P60_dom"/>
</dbReference>